<dbReference type="PANTHER" id="PTHR19328:SF75">
    <property type="entry name" value="ALDOSE SUGAR DEHYDROGENASE YLII"/>
    <property type="match status" value="1"/>
</dbReference>
<comment type="caution">
    <text evidence="2">The sequence shown here is derived from an EMBL/GenBank/DDBJ whole genome shotgun (WGS) entry which is preliminary data.</text>
</comment>
<dbReference type="Pfam" id="PF07995">
    <property type="entry name" value="GSDH"/>
    <property type="match status" value="1"/>
</dbReference>
<evidence type="ECO:0000259" key="1">
    <source>
        <dbReference type="Pfam" id="PF07995"/>
    </source>
</evidence>
<dbReference type="AlphaFoldDB" id="A0A501PSA7"/>
<dbReference type="InterPro" id="IPR011042">
    <property type="entry name" value="6-blade_b-propeller_TolB-like"/>
</dbReference>
<dbReference type="EMBL" id="VFIY01000004">
    <property type="protein sequence ID" value="TPD63125.1"/>
    <property type="molecule type" value="Genomic_DNA"/>
</dbReference>
<dbReference type="Gene3D" id="2.120.10.30">
    <property type="entry name" value="TolB, C-terminal domain"/>
    <property type="match status" value="1"/>
</dbReference>
<keyword evidence="3" id="KW-1185">Reference proteome</keyword>
<dbReference type="RefSeq" id="WP_139938374.1">
    <property type="nucleotide sequence ID" value="NZ_JBHSYP010000022.1"/>
</dbReference>
<dbReference type="Proteomes" id="UP000319148">
    <property type="component" value="Unassembled WGS sequence"/>
</dbReference>
<dbReference type="PANTHER" id="PTHR19328">
    <property type="entry name" value="HEDGEHOG-INTERACTING PROTEIN"/>
    <property type="match status" value="1"/>
</dbReference>
<accession>A0A501PSA7</accession>
<protein>
    <submittedName>
        <fullName evidence="2">PQQ-dependent sugar dehydrogenase</fullName>
    </submittedName>
</protein>
<gene>
    <name evidence="2" type="ORF">FIV46_03330</name>
</gene>
<dbReference type="SUPFAM" id="SSF50952">
    <property type="entry name" value="Soluble quinoprotein glucose dehydrogenase"/>
    <property type="match status" value="1"/>
</dbReference>
<evidence type="ECO:0000313" key="2">
    <source>
        <dbReference type="EMBL" id="TPD63125.1"/>
    </source>
</evidence>
<evidence type="ECO:0000313" key="3">
    <source>
        <dbReference type="Proteomes" id="UP000319148"/>
    </source>
</evidence>
<dbReference type="InterPro" id="IPR011041">
    <property type="entry name" value="Quinoprot_gluc/sorb_DH_b-prop"/>
</dbReference>
<organism evidence="2 3">
    <name type="scientific">Emcibacter nanhaiensis</name>
    <dbReference type="NCBI Taxonomy" id="1505037"/>
    <lineage>
        <taxon>Bacteria</taxon>
        <taxon>Pseudomonadati</taxon>
        <taxon>Pseudomonadota</taxon>
        <taxon>Alphaproteobacteria</taxon>
        <taxon>Emcibacterales</taxon>
        <taxon>Emcibacteraceae</taxon>
        <taxon>Emcibacter</taxon>
    </lineage>
</organism>
<proteinExistence type="predicted"/>
<reference evidence="3" key="1">
    <citation type="submission" date="2019-06" db="EMBL/GenBank/DDBJ databases">
        <title>The complete genome of Emcibacter congregatus ZYLT.</title>
        <authorList>
            <person name="Zhao Z."/>
        </authorList>
    </citation>
    <scope>NUCLEOTIDE SEQUENCE [LARGE SCALE GENOMIC DNA]</scope>
    <source>
        <strain evidence="3">MCCC 1A06723</strain>
    </source>
</reference>
<feature type="domain" description="Glucose/Sorbosone dehydrogenase" evidence="1">
    <location>
        <begin position="49"/>
        <end position="385"/>
    </location>
</feature>
<name>A0A501PSA7_9PROT</name>
<dbReference type="OrthoDB" id="9770043at2"/>
<dbReference type="InterPro" id="IPR012938">
    <property type="entry name" value="Glc/Sorbosone_DH"/>
</dbReference>
<sequence length="391" mass="42811">MGSVGKIAYLLLAVLFVGGAALEPLPGRVADHYQTENGNVEVETIATGLQFPWAVAFLPDGSALVTEKPGRLRHVSGHRLSAPIKGVPMVHYDRQGGLLDVAVDPEFDKTGTIFLTYAEPDESGAVSGTAVARARLVLDENPRLEDFKVIFSLPKKSELSIHFGSRIVFADDGTLFVTVGDRYISEEKGLGMRAQDPFDPAGSVLRLNKDGSIPADNPFADGKKAHPAIWSIGHRNPQGAVWNKDTHSLWTVAHAARGGDEINHPEAGKNYGWPIITYGVNYNGEKIGVGTHKEGMEQPVYYWDPSIAPSGMVWYDGAAFPAWHGNLFVGALKDEMIVRLELKDGKVVHEERMLQSKYGRVRDVRQGPDGNLYFVTDERKGKLYRIKPAAN</sequence>